<dbReference type="InterPro" id="IPR027417">
    <property type="entry name" value="P-loop_NTPase"/>
</dbReference>
<comment type="caution">
    <text evidence="1">The sequence shown here is derived from an EMBL/GenBank/DDBJ whole genome shotgun (WGS) entry which is preliminary data.</text>
</comment>
<keyword evidence="2" id="KW-1185">Reference proteome</keyword>
<dbReference type="Proteomes" id="UP001195903">
    <property type="component" value="Unassembled WGS sequence"/>
</dbReference>
<proteinExistence type="predicted"/>
<evidence type="ECO:0008006" key="3">
    <source>
        <dbReference type="Google" id="ProtNLM"/>
    </source>
</evidence>
<organism evidence="1 2">
    <name type="scientific">Shewanella jiangmenensis</name>
    <dbReference type="NCBI Taxonomy" id="2837387"/>
    <lineage>
        <taxon>Bacteria</taxon>
        <taxon>Pseudomonadati</taxon>
        <taxon>Pseudomonadota</taxon>
        <taxon>Gammaproteobacteria</taxon>
        <taxon>Alteromonadales</taxon>
        <taxon>Shewanellaceae</taxon>
        <taxon>Shewanella</taxon>
    </lineage>
</organism>
<evidence type="ECO:0000313" key="2">
    <source>
        <dbReference type="Proteomes" id="UP001195903"/>
    </source>
</evidence>
<sequence length="720" mass="81499">MKVQLDLANCYGINQLSKELNFSKTAKNDGVNSLYAPNGTLKTSLAKTFKDVEAGKPTSDLIFPSRTTTRDIKIDGVDISAEQVLVIDSYNESYSSQQVSTLLVNEELKQQYETALKEVDGKRKTLLTAVASASGKRDAKELLSEVFSRPLSELLPLLVELAGEEHPDFTHYGQIKFDLLFNPKVIQLVTSADFGQDLAEYVSTYDRLIESSTVLSKSFNHQKADNVSKSLTENGFFSASHSVNISINGTKQEISSKKELNELLQAEQEKILENPELKEKFSRVDSQLKNKETQTFRDFITDNQHILLEYSDVNQFKQKVLLGYLQSAQTAWVDLVGTYQSNQELVSRIVEEAKEEQTIWETVVDTFNKRFNVPFKLSVDNQVEVILNDAAPTIKFEFDDGRGESEIVGQSSLLEALSQGEKRALYILNVLFEIEARRQSAKPILIVIDDIADSFDYKNKYAIVEYLRDIAKVSHFYLLMLTHNFDFHRIVSSRLGVQRSNRHMATKSSTEISLNPEKYQNDVFNAWKQDLGTNPHYLLASIPFARNLAEYCGYEEHFGTLTSLLHLKADTKDIKISDIQAMYREIFTDKATLELPGGTDLVFNKIIEASDVLTAAPQESPDLESKVILAMAIRLSAEDFMINKIAEPEFVASIRSNQTRVLFDKYVNLYPGECEIIALLDQVNLMTPENIHLNSFMYEPILDMSAHSLYRLYSGLKNLL</sequence>
<dbReference type="EMBL" id="JAHEPS010000003">
    <property type="protein sequence ID" value="MBT1444734.1"/>
    <property type="molecule type" value="Genomic_DNA"/>
</dbReference>
<accession>A0ABS5V2Q0</accession>
<name>A0ABS5V2Q0_9GAMM</name>
<dbReference type="Gene3D" id="3.40.50.300">
    <property type="entry name" value="P-loop containing nucleotide triphosphate hydrolases"/>
    <property type="match status" value="1"/>
</dbReference>
<dbReference type="RefSeq" id="WP_214506938.1">
    <property type="nucleotide sequence ID" value="NZ_JAHEPS010000003.1"/>
</dbReference>
<gene>
    <name evidence="1" type="ORF">KJI95_09395</name>
</gene>
<reference evidence="1 2" key="1">
    <citation type="submission" date="2021-05" db="EMBL/GenBank/DDBJ databases">
        <title>Shewanella sp. JM162201.</title>
        <authorList>
            <person name="Xu S."/>
            <person name="Li A."/>
        </authorList>
    </citation>
    <scope>NUCLEOTIDE SEQUENCE [LARGE SCALE GENOMIC DNA]</scope>
    <source>
        <strain evidence="1 2">JM162201</strain>
    </source>
</reference>
<protein>
    <recommendedName>
        <fullName evidence="3">Phage infection protein</fullName>
    </recommendedName>
</protein>
<evidence type="ECO:0000313" key="1">
    <source>
        <dbReference type="EMBL" id="MBT1444734.1"/>
    </source>
</evidence>
<dbReference type="SUPFAM" id="SSF52540">
    <property type="entry name" value="P-loop containing nucleoside triphosphate hydrolases"/>
    <property type="match status" value="1"/>
</dbReference>